<feature type="region of interest" description="Disordered" evidence="1">
    <location>
        <begin position="57"/>
        <end position="93"/>
    </location>
</feature>
<accession>A0AAN9Q6U9</accession>
<protein>
    <submittedName>
        <fullName evidence="2">Uncharacterized protein</fullName>
    </submittedName>
</protein>
<sequence>MAQFILDSHFAHALGALGLTTSKRNRTSESSLKTRIHLMSPPFNMYLTESGPSSARVLLKSDNDSSSSLSRSHTGNSSRSSLSRRRSKKSYWG</sequence>
<gene>
    <name evidence="2" type="ORF">VNO77_27127</name>
</gene>
<comment type="caution">
    <text evidence="2">The sequence shown here is derived from an EMBL/GenBank/DDBJ whole genome shotgun (WGS) entry which is preliminary data.</text>
</comment>
<reference evidence="2 3" key="1">
    <citation type="submission" date="2024-01" db="EMBL/GenBank/DDBJ databases">
        <title>The genomes of 5 underutilized Papilionoideae crops provide insights into root nodulation and disease resistanc.</title>
        <authorList>
            <person name="Jiang F."/>
        </authorList>
    </citation>
    <scope>NUCLEOTIDE SEQUENCE [LARGE SCALE GENOMIC DNA]</scope>
    <source>
        <strain evidence="2">LVBAO_FW01</strain>
        <tissue evidence="2">Leaves</tissue>
    </source>
</reference>
<dbReference type="AlphaFoldDB" id="A0AAN9Q6U9"/>
<evidence type="ECO:0000313" key="3">
    <source>
        <dbReference type="Proteomes" id="UP001367508"/>
    </source>
</evidence>
<feature type="compositionally biased region" description="Low complexity" evidence="1">
    <location>
        <begin position="64"/>
        <end position="81"/>
    </location>
</feature>
<evidence type="ECO:0000313" key="2">
    <source>
        <dbReference type="EMBL" id="KAK7323644.1"/>
    </source>
</evidence>
<evidence type="ECO:0000256" key="1">
    <source>
        <dbReference type="SAM" id="MobiDB-lite"/>
    </source>
</evidence>
<organism evidence="2 3">
    <name type="scientific">Canavalia gladiata</name>
    <name type="common">Sword bean</name>
    <name type="synonym">Dolichos gladiatus</name>
    <dbReference type="NCBI Taxonomy" id="3824"/>
    <lineage>
        <taxon>Eukaryota</taxon>
        <taxon>Viridiplantae</taxon>
        <taxon>Streptophyta</taxon>
        <taxon>Embryophyta</taxon>
        <taxon>Tracheophyta</taxon>
        <taxon>Spermatophyta</taxon>
        <taxon>Magnoliopsida</taxon>
        <taxon>eudicotyledons</taxon>
        <taxon>Gunneridae</taxon>
        <taxon>Pentapetalae</taxon>
        <taxon>rosids</taxon>
        <taxon>fabids</taxon>
        <taxon>Fabales</taxon>
        <taxon>Fabaceae</taxon>
        <taxon>Papilionoideae</taxon>
        <taxon>50 kb inversion clade</taxon>
        <taxon>NPAAA clade</taxon>
        <taxon>indigoferoid/millettioid clade</taxon>
        <taxon>Phaseoleae</taxon>
        <taxon>Canavalia</taxon>
    </lineage>
</organism>
<keyword evidence="3" id="KW-1185">Reference proteome</keyword>
<name>A0AAN9Q6U9_CANGL</name>
<feature type="compositionally biased region" description="Basic residues" evidence="1">
    <location>
        <begin position="82"/>
        <end position="93"/>
    </location>
</feature>
<dbReference type="EMBL" id="JAYMYQ010000006">
    <property type="protein sequence ID" value="KAK7323644.1"/>
    <property type="molecule type" value="Genomic_DNA"/>
</dbReference>
<proteinExistence type="predicted"/>
<dbReference type="Proteomes" id="UP001367508">
    <property type="component" value="Unassembled WGS sequence"/>
</dbReference>